<sequence>MPGFDGTGPMGRGPRTGGGRGYCAPGAGQYAYGAPVVYGVGRGGIPWGGGRGFAHGSGRGRRVWRQWGAYPPPPEYYSAPIPTEDELAMLQDQAQWMEEQLTQINSRIEELKQK</sequence>
<accession>A0A081BWY8</accession>
<dbReference type="Pfam" id="PF17253">
    <property type="entry name" value="DUF5320"/>
    <property type="match status" value="1"/>
</dbReference>
<protein>
    <recommendedName>
        <fullName evidence="5">DUF5320 domain-containing protein</fullName>
    </recommendedName>
</protein>
<dbReference type="AlphaFoldDB" id="A0A081BWY8"/>
<dbReference type="Proteomes" id="UP000030661">
    <property type="component" value="Unassembled WGS sequence"/>
</dbReference>
<dbReference type="InterPro" id="IPR035205">
    <property type="entry name" value="DUF5320"/>
</dbReference>
<dbReference type="STRING" id="1499967.U27_03807"/>
<dbReference type="eggNOG" id="ENOG5032DFP">
    <property type="taxonomic scope" value="Bacteria"/>
</dbReference>
<feature type="compositionally biased region" description="Gly residues" evidence="2">
    <location>
        <begin position="1"/>
        <end position="21"/>
    </location>
</feature>
<evidence type="ECO:0000313" key="3">
    <source>
        <dbReference type="EMBL" id="GAK56843.1"/>
    </source>
</evidence>
<organism evidence="3 4">
    <name type="scientific">Vecturithrix granuli</name>
    <dbReference type="NCBI Taxonomy" id="1499967"/>
    <lineage>
        <taxon>Bacteria</taxon>
        <taxon>Candidatus Moduliflexota</taxon>
        <taxon>Candidatus Vecturitrichia</taxon>
        <taxon>Candidatus Vecturitrichales</taxon>
        <taxon>Candidatus Vecturitrichaceae</taxon>
        <taxon>Candidatus Vecturithrix</taxon>
    </lineage>
</organism>
<reference evidence="3 4" key="1">
    <citation type="journal article" date="2015" name="PeerJ">
        <title>First genomic representation of candidate bacterial phylum KSB3 points to enhanced environmental sensing as a trigger of wastewater bulking.</title>
        <authorList>
            <person name="Sekiguchi Y."/>
            <person name="Ohashi A."/>
            <person name="Parks D.H."/>
            <person name="Yamauchi T."/>
            <person name="Tyson G.W."/>
            <person name="Hugenholtz P."/>
        </authorList>
    </citation>
    <scope>NUCLEOTIDE SEQUENCE [LARGE SCALE GENOMIC DNA]</scope>
</reference>
<dbReference type="HOGENOM" id="CLU_136587_0_0_0"/>
<feature type="coiled-coil region" evidence="1">
    <location>
        <begin position="87"/>
        <end position="114"/>
    </location>
</feature>
<keyword evidence="4" id="KW-1185">Reference proteome</keyword>
<evidence type="ECO:0000313" key="4">
    <source>
        <dbReference type="Proteomes" id="UP000030661"/>
    </source>
</evidence>
<proteinExistence type="predicted"/>
<evidence type="ECO:0000256" key="2">
    <source>
        <dbReference type="SAM" id="MobiDB-lite"/>
    </source>
</evidence>
<name>A0A081BWY8_VECG1</name>
<keyword evidence="1" id="KW-0175">Coiled coil</keyword>
<evidence type="ECO:0000256" key="1">
    <source>
        <dbReference type="SAM" id="Coils"/>
    </source>
</evidence>
<feature type="region of interest" description="Disordered" evidence="2">
    <location>
        <begin position="1"/>
        <end position="22"/>
    </location>
</feature>
<gene>
    <name evidence="3" type="ORF">U27_03807</name>
</gene>
<dbReference type="EMBL" id="DF820465">
    <property type="protein sequence ID" value="GAK56843.1"/>
    <property type="molecule type" value="Genomic_DNA"/>
</dbReference>
<evidence type="ECO:0008006" key="5">
    <source>
        <dbReference type="Google" id="ProtNLM"/>
    </source>
</evidence>